<protein>
    <submittedName>
        <fullName evidence="2">DUF5519 family protein</fullName>
    </submittedName>
</protein>
<dbReference type="RefSeq" id="WP_270078432.1">
    <property type="nucleotide sequence ID" value="NZ_CP115174.1"/>
</dbReference>
<evidence type="ECO:0000313" key="2">
    <source>
        <dbReference type="EMBL" id="WBO23801.1"/>
    </source>
</evidence>
<keyword evidence="3" id="KW-1185">Reference proteome</keyword>
<dbReference type="Proteomes" id="UP001210865">
    <property type="component" value="Chromosome"/>
</dbReference>
<dbReference type="Pfam" id="PF17648">
    <property type="entry name" value="Luciferase"/>
    <property type="match status" value="1"/>
</dbReference>
<proteinExistence type="predicted"/>
<evidence type="ECO:0000313" key="3">
    <source>
        <dbReference type="Proteomes" id="UP001210865"/>
    </source>
</evidence>
<name>A0ABY7NQI6_9SPHN</name>
<reference evidence="2 3" key="1">
    <citation type="submission" date="2022-12" db="EMBL/GenBank/DDBJ databases">
        <title>Sphingomonas abieness sp. nov., an endophytic bacterium isolated from Abies koreana.</title>
        <authorList>
            <person name="Jiang L."/>
            <person name="Lee J."/>
        </authorList>
    </citation>
    <scope>NUCLEOTIDE SEQUENCE [LARGE SCALE GENOMIC DNA]</scope>
    <source>
        <strain evidence="3">PAMB 00755</strain>
    </source>
</reference>
<accession>A0ABY7NQI6</accession>
<gene>
    <name evidence="2" type="ORF">PBT88_06680</name>
</gene>
<sequence length="122" mass="13135">MPRTDKGPVAPPPVLAQPFQAVVDAVAGWPGVTATMHWHLYHPNDVDGVDLYVGEEELGHIHLDGAIHLATGPVLGRRLVAAALARPFRHVGGWVEADVSVIGAEAATALFRHNYEAIRPRE</sequence>
<dbReference type="EMBL" id="CP115174">
    <property type="protein sequence ID" value="WBO23801.1"/>
    <property type="molecule type" value="Genomic_DNA"/>
</dbReference>
<evidence type="ECO:0000259" key="1">
    <source>
        <dbReference type="Pfam" id="PF17648"/>
    </source>
</evidence>
<feature type="domain" description="Luciferase" evidence="1">
    <location>
        <begin position="56"/>
        <end position="95"/>
    </location>
</feature>
<dbReference type="InterPro" id="IPR040841">
    <property type="entry name" value="Luciferase_dom"/>
</dbReference>
<organism evidence="2 3">
    <name type="scientific">Sphingomonas abietis</name>
    <dbReference type="NCBI Taxonomy" id="3012344"/>
    <lineage>
        <taxon>Bacteria</taxon>
        <taxon>Pseudomonadati</taxon>
        <taxon>Pseudomonadota</taxon>
        <taxon>Alphaproteobacteria</taxon>
        <taxon>Sphingomonadales</taxon>
        <taxon>Sphingomonadaceae</taxon>
        <taxon>Sphingomonas</taxon>
    </lineage>
</organism>